<accession>A0A0E3V9L2</accession>
<organism evidence="1 2">
    <name type="scientific">Spirosoma radiotolerans</name>
    <dbReference type="NCBI Taxonomy" id="1379870"/>
    <lineage>
        <taxon>Bacteria</taxon>
        <taxon>Pseudomonadati</taxon>
        <taxon>Bacteroidota</taxon>
        <taxon>Cytophagia</taxon>
        <taxon>Cytophagales</taxon>
        <taxon>Cytophagaceae</taxon>
        <taxon>Spirosoma</taxon>
    </lineage>
</organism>
<dbReference type="Proteomes" id="UP000033054">
    <property type="component" value="Chromosome"/>
</dbReference>
<dbReference type="STRING" id="1379870.SD10_25565"/>
<evidence type="ECO:0000313" key="1">
    <source>
        <dbReference type="EMBL" id="AKD57762.1"/>
    </source>
</evidence>
<protein>
    <submittedName>
        <fullName evidence="1">Uncharacterized protein</fullName>
    </submittedName>
</protein>
<dbReference type="KEGG" id="srd:SD10_25565"/>
<sequence length="68" mass="7694">MLRVWDLAKPLGFAEPEDELGGLIKPSIDEMREMRYQSDSDCLMGSSKFEKQFSRLPAIEKKFVGAGI</sequence>
<dbReference type="RefSeq" id="WP_046577916.1">
    <property type="nucleotide sequence ID" value="NZ_CP010429.1"/>
</dbReference>
<dbReference type="PATRIC" id="fig|1379870.5.peg.5527"/>
<gene>
    <name evidence="1" type="ORF">SD10_25565</name>
</gene>
<reference evidence="1 2" key="1">
    <citation type="journal article" date="2014" name="Curr. Microbiol.">
        <title>Spirosoma radiotolerans sp. nov., a gamma-radiation-resistant bacterium isolated from gamma ray-irradiated soil.</title>
        <authorList>
            <person name="Lee J.J."/>
            <person name="Srinivasan S."/>
            <person name="Lim S."/>
            <person name="Joe M."/>
            <person name="Im S."/>
            <person name="Bae S.I."/>
            <person name="Park K.R."/>
            <person name="Han J.H."/>
            <person name="Park S.H."/>
            <person name="Joo B.M."/>
            <person name="Park S.J."/>
            <person name="Kim M.K."/>
        </authorList>
    </citation>
    <scope>NUCLEOTIDE SEQUENCE [LARGE SCALE GENOMIC DNA]</scope>
    <source>
        <strain evidence="1 2">DG5A</strain>
    </source>
</reference>
<evidence type="ECO:0000313" key="2">
    <source>
        <dbReference type="Proteomes" id="UP000033054"/>
    </source>
</evidence>
<proteinExistence type="predicted"/>
<dbReference type="HOGENOM" id="CLU_2791886_0_0_10"/>
<keyword evidence="2" id="KW-1185">Reference proteome</keyword>
<name>A0A0E3V9L2_9BACT</name>
<dbReference type="AlphaFoldDB" id="A0A0E3V9L2"/>
<dbReference type="EMBL" id="CP010429">
    <property type="protein sequence ID" value="AKD57762.1"/>
    <property type="molecule type" value="Genomic_DNA"/>
</dbReference>